<dbReference type="AlphaFoldDB" id="A0A9Q6ZEN9"/>
<evidence type="ECO:0000256" key="1">
    <source>
        <dbReference type="ARBA" id="ARBA00004442"/>
    </source>
</evidence>
<dbReference type="SUPFAM" id="SSF56935">
    <property type="entry name" value="Porins"/>
    <property type="match status" value="1"/>
</dbReference>
<name>A0A9Q6ZEN9_MYROD</name>
<dbReference type="Gene3D" id="2.40.170.20">
    <property type="entry name" value="TonB-dependent receptor, beta-barrel domain"/>
    <property type="match status" value="2"/>
</dbReference>
<dbReference type="InterPro" id="IPR036942">
    <property type="entry name" value="Beta-barrel_TonB_sf"/>
</dbReference>
<feature type="signal peptide" evidence="4">
    <location>
        <begin position="1"/>
        <end position="18"/>
    </location>
</feature>
<reference evidence="5 6" key="1">
    <citation type="submission" date="2021-01" db="EMBL/GenBank/DDBJ databases">
        <title>FDA dAtabase for Regulatory Grade micrObial Sequences (FDA-ARGOS): Supporting development and validation of Infectious Disease Dx tests.</title>
        <authorList>
            <person name="Sproer C."/>
            <person name="Gronow S."/>
            <person name="Severitt S."/>
            <person name="Schroder I."/>
            <person name="Tallon L."/>
            <person name="Sadzewicz L."/>
            <person name="Zhao X."/>
            <person name="Boylan J."/>
            <person name="Ott S."/>
            <person name="Bowen H."/>
            <person name="Vavikolanu K."/>
            <person name="Mehta A."/>
            <person name="Aluvathingal J."/>
            <person name="Nadendla S."/>
            <person name="Lowell S."/>
            <person name="Myers T."/>
            <person name="Yan Y."/>
            <person name="Sichtig H."/>
        </authorList>
    </citation>
    <scope>NUCLEOTIDE SEQUENCE [LARGE SCALE GENOMIC DNA]</scope>
    <source>
        <strain evidence="5 6">FDAARGOS_1131</strain>
    </source>
</reference>
<gene>
    <name evidence="5" type="ORF">I6I88_17970</name>
</gene>
<dbReference type="Proteomes" id="UP000596202">
    <property type="component" value="Chromosome"/>
</dbReference>
<accession>A0A9Q6ZEN9</accession>
<proteinExistence type="predicted"/>
<keyword evidence="3" id="KW-0998">Cell outer membrane</keyword>
<keyword evidence="2" id="KW-0472">Membrane</keyword>
<dbReference type="GeneID" id="93529576"/>
<feature type="chain" id="PRO_5040417145" evidence="4">
    <location>
        <begin position="19"/>
        <end position="945"/>
    </location>
</feature>
<dbReference type="OrthoDB" id="1453181at2"/>
<dbReference type="GO" id="GO:0004180">
    <property type="term" value="F:carboxypeptidase activity"/>
    <property type="evidence" value="ECO:0007669"/>
    <property type="project" value="UniProtKB-KW"/>
</dbReference>
<sequence>MRKLLFVLLGVVSTFTYAQSNHEIRGKVLDAKSQTPINAVVARVVGSNISTLTNGEGIFVLENNQMGNQIVVISYPGFISKQFPIDAQAGQSLDLGDIFIEEDLVTQAQIGFITLTENDLSDDNSGSDTSSGLLQATKDPFQQVAAFNWGQAFFRVRGLDNEYGKTLINGIEMNRMLDGRPQFSNWGGLNDVMRNQEFSSGSTPSDYTFGSILGTQAISTRASHIRKGSRATFTGTNTNYNWRPTFTHSSGMNKNGWAYVFSGSYRGAKEGYWEGSNYHAASLFAAVEKKFNDNHSLNFSAIYAKNKRGKNAPITQEQADIKDFKYNSYWGYQEGDKRNSRYKDVEQPIFMLTHYWNINEKSSLTTTASYQFGHIADSRFGYQNNQNPDPTYYKNLPSYYLTQINPRYWAMSPAEFDDIDDNDPFKKATLSYLGQADQNREAFRQGGQVDWNSIYQLNTGNDKGSQVVLYEDRQQENIFSFNSTFRTKLNANTTLDAGVNYRKLHSNNYQKLTDLLGGTFFRDIDTYQKPGLQDKDINRPNRLVKEGDRFGYNYKLTADVINVFTQVVFDYDFFDFYLAQNIGYTSYQREGLYKNPVYMNDSYGKSDNKSFNNFGFKGGATFHITGKHALDFNIAYISQAPSIKSTFANIRVNNYLVPNLDNEDIFSVDGSYILRTPQIKARVTGYLSESKNGTKINYYYGDGVGLVDEEGALYNNGGSFVSEMITGINKRQLGLEIGAEYQITQTVKATAAAALGQAFYTNNPNVYLSSDNLARTFDYGETSLKKYKLSNGPQTALSFGLEYRDPKFWFIGANINYLADAYTDVSAIRRTQNFVIDNSNAGHPFEDLSDETLRRVLKQEKLNDFTLVNITGGKSWRMPDRSIIGFFASINNVFDKEYKTGGFEQARNSNYKQEVQRNSGPYNLFGNKYFYGYGRNFSVNVYYNF</sequence>
<dbReference type="Gene3D" id="2.60.40.1120">
    <property type="entry name" value="Carboxypeptidase-like, regulatory domain"/>
    <property type="match status" value="1"/>
</dbReference>
<evidence type="ECO:0000256" key="4">
    <source>
        <dbReference type="SAM" id="SignalP"/>
    </source>
</evidence>
<evidence type="ECO:0000313" key="6">
    <source>
        <dbReference type="Proteomes" id="UP000596202"/>
    </source>
</evidence>
<dbReference type="EMBL" id="CP068108">
    <property type="protein sequence ID" value="QQU00025.1"/>
    <property type="molecule type" value="Genomic_DNA"/>
</dbReference>
<dbReference type="InterPro" id="IPR008969">
    <property type="entry name" value="CarboxyPept-like_regulatory"/>
</dbReference>
<evidence type="ECO:0000313" key="5">
    <source>
        <dbReference type="EMBL" id="QQU00025.1"/>
    </source>
</evidence>
<protein>
    <submittedName>
        <fullName evidence="5">Carboxypeptidase-like regulatory domain-containing protein</fullName>
    </submittedName>
</protein>
<dbReference type="RefSeq" id="WP_002988867.1">
    <property type="nucleotide sequence ID" value="NZ_CP068108.1"/>
</dbReference>
<dbReference type="Pfam" id="PF13715">
    <property type="entry name" value="CarbopepD_reg_2"/>
    <property type="match status" value="1"/>
</dbReference>
<keyword evidence="4" id="KW-0732">Signal</keyword>
<comment type="subcellular location">
    <subcellularLocation>
        <location evidence="1">Cell outer membrane</location>
    </subcellularLocation>
</comment>
<keyword evidence="5" id="KW-0645">Protease</keyword>
<dbReference type="SUPFAM" id="SSF49464">
    <property type="entry name" value="Carboxypeptidase regulatory domain-like"/>
    <property type="match status" value="1"/>
</dbReference>
<dbReference type="GO" id="GO:0009279">
    <property type="term" value="C:cell outer membrane"/>
    <property type="evidence" value="ECO:0007669"/>
    <property type="project" value="UniProtKB-SubCell"/>
</dbReference>
<evidence type="ECO:0000256" key="2">
    <source>
        <dbReference type="ARBA" id="ARBA00023136"/>
    </source>
</evidence>
<keyword evidence="5" id="KW-0121">Carboxypeptidase</keyword>
<organism evidence="5 6">
    <name type="scientific">Myroides odoratus</name>
    <name type="common">Flavobacterium odoratum</name>
    <dbReference type="NCBI Taxonomy" id="256"/>
    <lineage>
        <taxon>Bacteria</taxon>
        <taxon>Pseudomonadati</taxon>
        <taxon>Bacteroidota</taxon>
        <taxon>Flavobacteriia</taxon>
        <taxon>Flavobacteriales</taxon>
        <taxon>Flavobacteriaceae</taxon>
        <taxon>Myroides</taxon>
    </lineage>
</organism>
<evidence type="ECO:0000256" key="3">
    <source>
        <dbReference type="ARBA" id="ARBA00023237"/>
    </source>
</evidence>
<keyword evidence="5" id="KW-0378">Hydrolase</keyword>